<evidence type="ECO:0000313" key="1">
    <source>
        <dbReference type="EMBL" id="EFU22371.1"/>
    </source>
</evidence>
<protein>
    <submittedName>
        <fullName evidence="1">Uncharacterized protein</fullName>
    </submittedName>
</protein>
<reference evidence="1 2" key="1">
    <citation type="submission" date="2010-11" db="EMBL/GenBank/DDBJ databases">
        <authorList>
            <person name="Weinstock G."/>
            <person name="Sodergren E."/>
            <person name="Clifton S."/>
            <person name="Fulton L."/>
            <person name="Fulton B."/>
            <person name="Courtney L."/>
            <person name="Fronick C."/>
            <person name="Harrison M."/>
            <person name="Strong C."/>
            <person name="Farmer C."/>
            <person name="Delahaunty K."/>
            <person name="Markovic C."/>
            <person name="Hall O."/>
            <person name="Minx P."/>
            <person name="Tomlinson C."/>
            <person name="Mitreva M."/>
            <person name="Hou S."/>
            <person name="Chen J."/>
            <person name="Wollam A."/>
            <person name="Pepin K.H."/>
            <person name="Johnson M."/>
            <person name="Bhonagiri V."/>
            <person name="Zhang X."/>
            <person name="Suruliraj S."/>
            <person name="Warren W."/>
            <person name="Chinwalla A."/>
            <person name="Mardis E.R."/>
            <person name="Wilson R.K."/>
        </authorList>
    </citation>
    <scope>NUCLEOTIDE SEQUENCE [LARGE SCALE GENOMIC DNA]</scope>
    <source>
        <strain evidence="1 2">F0211</strain>
    </source>
</reference>
<gene>
    <name evidence="1" type="ORF">HMPREF0813_01097</name>
</gene>
<comment type="caution">
    <text evidence="1">The sequence shown here is derived from an EMBL/GenBank/DDBJ whole genome shotgun (WGS) entry which is preliminary data.</text>
</comment>
<organism evidence="1 2">
    <name type="scientific">Streptococcus anginosus F0211</name>
    <dbReference type="NCBI Taxonomy" id="706437"/>
    <lineage>
        <taxon>Bacteria</taxon>
        <taxon>Bacillati</taxon>
        <taxon>Bacillota</taxon>
        <taxon>Bacilli</taxon>
        <taxon>Lactobacillales</taxon>
        <taxon>Streptococcaceae</taxon>
        <taxon>Streptococcus</taxon>
        <taxon>Streptococcus anginosus group</taxon>
    </lineage>
</organism>
<dbReference type="AlphaFoldDB" id="E6J1H2"/>
<dbReference type="EMBL" id="AECT01000018">
    <property type="protein sequence ID" value="EFU22371.1"/>
    <property type="molecule type" value="Genomic_DNA"/>
</dbReference>
<sequence>MQKTKFSSKLLFGVSKANEDETCFTSSIYHLKTVLCFVR</sequence>
<evidence type="ECO:0000313" key="2">
    <source>
        <dbReference type="Proteomes" id="UP000002973"/>
    </source>
</evidence>
<accession>E6J1H2</accession>
<name>E6J1H2_STRAP</name>
<dbReference type="Proteomes" id="UP000002973">
    <property type="component" value="Unassembled WGS sequence"/>
</dbReference>
<proteinExistence type="predicted"/>